<keyword evidence="1" id="KW-0808">Transferase</keyword>
<keyword evidence="1" id="KW-0418">Kinase</keyword>
<reference evidence="1" key="1">
    <citation type="journal article" date="2014" name="PLoS ONE">
        <title>Transcriptome-Based Identification of ABC Transporters in the Western Tarnished Plant Bug Lygus hesperus.</title>
        <authorList>
            <person name="Hull J.J."/>
            <person name="Chaney K."/>
            <person name="Geib S.M."/>
            <person name="Fabrick J.A."/>
            <person name="Brent C.S."/>
            <person name="Walsh D."/>
            <person name="Lavine L.C."/>
        </authorList>
    </citation>
    <scope>NUCLEOTIDE SEQUENCE</scope>
</reference>
<accession>A0A0A9YKN7</accession>
<feature type="non-terminal residue" evidence="1">
    <location>
        <position position="1"/>
    </location>
</feature>
<gene>
    <name evidence="1" type="primary">mhkC</name>
    <name evidence="1" type="ORF">CM83_102870</name>
</gene>
<dbReference type="AlphaFoldDB" id="A0A0A9YKN7"/>
<dbReference type="EMBL" id="GBHO01010835">
    <property type="protein sequence ID" value="JAG32769.1"/>
    <property type="molecule type" value="Transcribed_RNA"/>
</dbReference>
<name>A0A0A9YKN7_LYGHE</name>
<dbReference type="GO" id="GO:0016301">
    <property type="term" value="F:kinase activity"/>
    <property type="evidence" value="ECO:0007669"/>
    <property type="project" value="UniProtKB-KW"/>
</dbReference>
<sequence length="120" mass="13199">IFSKNVVHNNANFAVQNVVQEPVIITPDCEVVKWILKSGDSGVENPPPLSRVYLRITEIFHKIVDLNAEFFWGRGPPDNFETSYFAHFCNGGAATTPPSTDDAAAGVPYCSTYSLDTYGE</sequence>
<protein>
    <submittedName>
        <fullName evidence="1">Myosin heavy chain kinase C</fullName>
    </submittedName>
</protein>
<reference evidence="1" key="2">
    <citation type="submission" date="2014-07" db="EMBL/GenBank/DDBJ databases">
        <authorList>
            <person name="Hull J."/>
        </authorList>
    </citation>
    <scope>NUCLEOTIDE SEQUENCE</scope>
</reference>
<organism evidence="1">
    <name type="scientific">Lygus hesperus</name>
    <name type="common">Western plant bug</name>
    <dbReference type="NCBI Taxonomy" id="30085"/>
    <lineage>
        <taxon>Eukaryota</taxon>
        <taxon>Metazoa</taxon>
        <taxon>Ecdysozoa</taxon>
        <taxon>Arthropoda</taxon>
        <taxon>Hexapoda</taxon>
        <taxon>Insecta</taxon>
        <taxon>Pterygota</taxon>
        <taxon>Neoptera</taxon>
        <taxon>Paraneoptera</taxon>
        <taxon>Hemiptera</taxon>
        <taxon>Heteroptera</taxon>
        <taxon>Panheteroptera</taxon>
        <taxon>Cimicomorpha</taxon>
        <taxon>Miridae</taxon>
        <taxon>Mirini</taxon>
        <taxon>Lygus</taxon>
    </lineage>
</organism>
<proteinExistence type="predicted"/>
<evidence type="ECO:0000313" key="1">
    <source>
        <dbReference type="EMBL" id="JAG32769.1"/>
    </source>
</evidence>